<gene>
    <name evidence="2" type="ORF">RV14_GL002095</name>
</gene>
<evidence type="ECO:0000256" key="1">
    <source>
        <dbReference type="SAM" id="Phobius"/>
    </source>
</evidence>
<dbReference type="STRING" id="150033.RV14_GL002095"/>
<sequence>MGQVWLKRLIEYRRKYKQFTQGRYARVDALNRMLLIVALFFSLFRFWLPFLSGYLFPTVLIGIIVYRFLSKKIYPRLNENQKYLQKVDRLKKWFFQRKNKKNDKETIMYYTLFSCPVCQQNQRAPQGKGKIRVTCKKCGFQFETKV</sequence>
<keyword evidence="1" id="KW-0472">Membrane</keyword>
<evidence type="ECO:0000313" key="3">
    <source>
        <dbReference type="Proteomes" id="UP000182152"/>
    </source>
</evidence>
<keyword evidence="3" id="KW-1185">Reference proteome</keyword>
<dbReference type="EMBL" id="JXLB01000007">
    <property type="protein sequence ID" value="OJG82803.1"/>
    <property type="molecule type" value="Genomic_DNA"/>
</dbReference>
<keyword evidence="1" id="KW-0812">Transmembrane</keyword>
<feature type="transmembrane region" description="Helical" evidence="1">
    <location>
        <begin position="54"/>
        <end position="69"/>
    </location>
</feature>
<proteinExistence type="predicted"/>
<feature type="transmembrane region" description="Helical" evidence="1">
    <location>
        <begin position="29"/>
        <end position="48"/>
    </location>
</feature>
<name>A0A1L8WP49_9ENTE</name>
<evidence type="ECO:0000313" key="2">
    <source>
        <dbReference type="EMBL" id="OJG82803.1"/>
    </source>
</evidence>
<accession>A0A1L8WP49</accession>
<dbReference type="RefSeq" id="WP_071855109.1">
    <property type="nucleotide sequence ID" value="NZ_JXLB01000007.1"/>
</dbReference>
<comment type="caution">
    <text evidence="2">The sequence shown here is derived from an EMBL/GenBank/DDBJ whole genome shotgun (WGS) entry which is preliminary data.</text>
</comment>
<protein>
    <recommendedName>
        <fullName evidence="4">Zn-finger containing protein</fullName>
    </recommendedName>
</protein>
<dbReference type="Proteomes" id="UP000182152">
    <property type="component" value="Unassembled WGS sequence"/>
</dbReference>
<dbReference type="OrthoDB" id="3174166at2"/>
<dbReference type="AlphaFoldDB" id="A0A1L8WP49"/>
<organism evidence="2 3">
    <name type="scientific">Enterococcus ratti</name>
    <dbReference type="NCBI Taxonomy" id="150033"/>
    <lineage>
        <taxon>Bacteria</taxon>
        <taxon>Bacillati</taxon>
        <taxon>Bacillota</taxon>
        <taxon>Bacilli</taxon>
        <taxon>Lactobacillales</taxon>
        <taxon>Enterococcaceae</taxon>
        <taxon>Enterococcus</taxon>
    </lineage>
</organism>
<keyword evidence="1" id="KW-1133">Transmembrane helix</keyword>
<evidence type="ECO:0008006" key="4">
    <source>
        <dbReference type="Google" id="ProtNLM"/>
    </source>
</evidence>
<reference evidence="2 3" key="1">
    <citation type="submission" date="2014-12" db="EMBL/GenBank/DDBJ databases">
        <title>Draft genome sequences of 29 type strains of Enterococci.</title>
        <authorList>
            <person name="Zhong Z."/>
            <person name="Sun Z."/>
            <person name="Liu W."/>
            <person name="Zhang W."/>
            <person name="Zhang H."/>
        </authorList>
    </citation>
    <scope>NUCLEOTIDE SEQUENCE [LARGE SCALE GENOMIC DNA]</scope>
    <source>
        <strain evidence="2 3">DSM 15687</strain>
    </source>
</reference>